<comment type="caution">
    <text evidence="8">The sequence shown here is derived from an EMBL/GenBank/DDBJ whole genome shotgun (WGS) entry which is preliminary data.</text>
</comment>
<dbReference type="SUPFAM" id="SSF69593">
    <property type="entry name" value="Glycerol-3-phosphate (1)-acyltransferase"/>
    <property type="match status" value="1"/>
</dbReference>
<feature type="domain" description="Phospholipid/glycerol acyltransferase" evidence="7">
    <location>
        <begin position="437"/>
        <end position="554"/>
    </location>
</feature>
<dbReference type="Gene3D" id="1.20.1250.20">
    <property type="entry name" value="MFS general substrate transporter like domains"/>
    <property type="match status" value="1"/>
</dbReference>
<dbReference type="EMBL" id="JACHVA010000053">
    <property type="protein sequence ID" value="MBC2601526.1"/>
    <property type="molecule type" value="Genomic_DNA"/>
</dbReference>
<feature type="transmembrane region" description="Helical" evidence="6">
    <location>
        <begin position="50"/>
        <end position="72"/>
    </location>
</feature>
<keyword evidence="3 6" id="KW-0812">Transmembrane</keyword>
<reference evidence="8 9" key="1">
    <citation type="submission" date="2020-07" db="EMBL/GenBank/DDBJ databases">
        <authorList>
            <person name="Feng X."/>
        </authorList>
    </citation>
    <scope>NUCLEOTIDE SEQUENCE [LARGE SCALE GENOMIC DNA]</scope>
    <source>
        <strain evidence="8 9">JCM14086</strain>
    </source>
</reference>
<dbReference type="Gene3D" id="3.40.50.12780">
    <property type="entry name" value="N-terminal domain of ligase-like"/>
    <property type="match status" value="1"/>
</dbReference>
<dbReference type="GO" id="GO:0016746">
    <property type="term" value="F:acyltransferase activity"/>
    <property type="evidence" value="ECO:0007669"/>
    <property type="project" value="InterPro"/>
</dbReference>
<feature type="transmembrane region" description="Helical" evidence="6">
    <location>
        <begin position="93"/>
        <end position="114"/>
    </location>
</feature>
<dbReference type="PANTHER" id="PTHR43201:SF5">
    <property type="entry name" value="MEDIUM-CHAIN ACYL-COA LIGASE ACSF2, MITOCHONDRIAL"/>
    <property type="match status" value="1"/>
</dbReference>
<dbReference type="CDD" id="cd07989">
    <property type="entry name" value="LPLAT_AGPAT-like"/>
    <property type="match status" value="1"/>
</dbReference>
<dbReference type="GO" id="GO:0031956">
    <property type="term" value="F:medium-chain fatty acid-CoA ligase activity"/>
    <property type="evidence" value="ECO:0007669"/>
    <property type="project" value="TreeGrafter"/>
</dbReference>
<dbReference type="InterPro" id="IPR045851">
    <property type="entry name" value="AMP-bd_C_sf"/>
</dbReference>
<comment type="similarity">
    <text evidence="1">Belongs to the ATP-dependent AMP-binding enzyme family.</text>
</comment>
<gene>
    <name evidence="8" type="ORF">H5P30_07015</name>
</gene>
<dbReference type="GO" id="GO:0022857">
    <property type="term" value="F:transmembrane transporter activity"/>
    <property type="evidence" value="ECO:0007669"/>
    <property type="project" value="InterPro"/>
</dbReference>
<dbReference type="Gene3D" id="3.30.300.30">
    <property type="match status" value="1"/>
</dbReference>
<feature type="transmembrane region" description="Helical" evidence="6">
    <location>
        <begin position="224"/>
        <end position="244"/>
    </location>
</feature>
<feature type="transmembrane region" description="Helical" evidence="6">
    <location>
        <begin position="315"/>
        <end position="340"/>
    </location>
</feature>
<evidence type="ECO:0000256" key="6">
    <source>
        <dbReference type="SAM" id="Phobius"/>
    </source>
</evidence>
<keyword evidence="5 6" id="KW-0472">Membrane</keyword>
<dbReference type="Pfam" id="PF00501">
    <property type="entry name" value="AMP-binding"/>
    <property type="match status" value="1"/>
</dbReference>
<dbReference type="Proteomes" id="UP000525652">
    <property type="component" value="Unassembled WGS sequence"/>
</dbReference>
<dbReference type="SMART" id="SM00563">
    <property type="entry name" value="PlsC"/>
    <property type="match status" value="1"/>
</dbReference>
<keyword evidence="9" id="KW-1185">Reference proteome</keyword>
<evidence type="ECO:0000313" key="9">
    <source>
        <dbReference type="Proteomes" id="UP000525652"/>
    </source>
</evidence>
<accession>A0A7X1AWY3</accession>
<evidence type="ECO:0000256" key="3">
    <source>
        <dbReference type="ARBA" id="ARBA00022692"/>
    </source>
</evidence>
<dbReference type="AlphaFoldDB" id="A0A7X1AWY3"/>
<dbReference type="GO" id="GO:0006631">
    <property type="term" value="P:fatty acid metabolic process"/>
    <property type="evidence" value="ECO:0007669"/>
    <property type="project" value="TreeGrafter"/>
</dbReference>
<evidence type="ECO:0000256" key="4">
    <source>
        <dbReference type="ARBA" id="ARBA00022989"/>
    </source>
</evidence>
<organism evidence="8 9">
    <name type="scientific">Puniceicoccus vermicola</name>
    <dbReference type="NCBI Taxonomy" id="388746"/>
    <lineage>
        <taxon>Bacteria</taxon>
        <taxon>Pseudomonadati</taxon>
        <taxon>Verrucomicrobiota</taxon>
        <taxon>Opitutia</taxon>
        <taxon>Puniceicoccales</taxon>
        <taxon>Puniceicoccaceae</taxon>
        <taxon>Puniceicoccus</taxon>
    </lineage>
</organism>
<dbReference type="InterPro" id="IPR042099">
    <property type="entry name" value="ANL_N_sf"/>
</dbReference>
<feature type="transmembrane region" description="Helical" evidence="6">
    <location>
        <begin position="385"/>
        <end position="404"/>
    </location>
</feature>
<dbReference type="InterPro" id="IPR011701">
    <property type="entry name" value="MFS"/>
</dbReference>
<sequence length="1144" mass="124657">MSKSSSPFPGTFGWHNATQFTGALNDNLFKLLIIYALAVAWPDKSVDTTLVVVGVLFALPFLLFLGAGGILADRFGKNRVVRGVKLAEIGVMGFGALSLFTGSGWMMLVTVFLMSTQSALFGPTKYGIIPELVGKEGISRANSFLQSATYAAIILGTAMAPEVSLWLGQNYGFAGLLCVGIAVVGYICSRKIASTPPSGGNRRMANLFYRDLVTSLREVHRDSFLALAVWGSAVFSLVGAYVQMNFLAYGEVILGLGREESTRLFFLTAIGIGAGALLAGRLSRRGIEFGLVPIATALMSVSCILLFTTDASTSVYLAGFYGFIMGVGAGFFLVPIESFIQFRSPPERVGGIVAASAWLSWVGVLGGALLLYVNTKWLGLDPAQGFLALAALLVVLTGVGIWVLPDFFARFFVFALTRFFYRVRVAGRENLPAQGPALLVANHAALMDAIWIISLQPRRVRFLVSRKYLEEKGWFLRTILKISGAIPIHEEDGPKAIAKALAEARKALEEGYIVGVFPEGRFTRTGHLLPFKQGFERIVKGTDIPILPIAIHGGFRTYAGLGLADESRLFHPGDFRREVYLSVGAAVPQTAQGADPKDQSLVDRVREAVSEEIIAAAHLRLQHSGNAGERFIRCARANRKRLAMADSEGKELKFGRVLAGAIALRGLLREELEGDPREVGVVLPPSIGGTLTNLALVLDRRVPVNLNFTMPEASFRSTVEQAGVKTVLTARRVLEKFPDLKIPGRLVFVEDLLARLSTSQRIRAGLIARLFPCSWILGRNPARADDPLAILFSSGTTNEPKGIVLTHGNILSNINSFEEVGRFRKKDRILGTLPFFHSLGLTVTVWMPMTQGVAVGYHSNPLEAAKIGEFSEKFHPTIILGTPSLLLGWARKIKPESFESVRWIVAGAEKLSPRIADFIEKRYGLRPYEGYGATECSPVVALNVPSADLDGYCQKGCEPGTVGRPLPNVRVRIVNPDTREILAPGEEGLIEVRGPNIFPGYLGAPEKSAEVLQDGWYRTGDIGHLDEDEFLTLTDRLSRFSKIGGEMISHSLVENELREALDFDADQLCVTSVPDEKRGERLVVVVVRDMDLTSQRLSEALSRTSLPNLWRPSPNSYVVVEKIPQLGTGKPDLMGIRRLATGEE</sequence>
<evidence type="ECO:0000313" key="8">
    <source>
        <dbReference type="EMBL" id="MBC2601526.1"/>
    </source>
</evidence>
<name>A0A7X1AWY3_9BACT</name>
<feature type="transmembrane region" description="Helical" evidence="6">
    <location>
        <begin position="289"/>
        <end position="309"/>
    </location>
</feature>
<dbReference type="InterPro" id="IPR000873">
    <property type="entry name" value="AMP-dep_synth/lig_dom"/>
</dbReference>
<dbReference type="RefSeq" id="WP_185692236.1">
    <property type="nucleotide sequence ID" value="NZ_JACHVA010000053.1"/>
</dbReference>
<feature type="transmembrane region" description="Helical" evidence="6">
    <location>
        <begin position="171"/>
        <end position="188"/>
    </location>
</feature>
<feature type="transmembrane region" description="Helical" evidence="6">
    <location>
        <begin position="264"/>
        <end position="282"/>
    </location>
</feature>
<protein>
    <submittedName>
        <fullName evidence="8">MFS transporter</fullName>
    </submittedName>
</protein>
<dbReference type="PANTHER" id="PTHR43201">
    <property type="entry name" value="ACYL-COA SYNTHETASE"/>
    <property type="match status" value="1"/>
</dbReference>
<dbReference type="Pfam" id="PF01553">
    <property type="entry name" value="Acyltransferase"/>
    <property type="match status" value="1"/>
</dbReference>
<keyword evidence="4 6" id="KW-1133">Transmembrane helix</keyword>
<evidence type="ECO:0000256" key="2">
    <source>
        <dbReference type="ARBA" id="ARBA00022598"/>
    </source>
</evidence>
<keyword evidence="2" id="KW-0436">Ligase</keyword>
<dbReference type="InterPro" id="IPR036259">
    <property type="entry name" value="MFS_trans_sf"/>
</dbReference>
<evidence type="ECO:0000259" key="7">
    <source>
        <dbReference type="SMART" id="SM00563"/>
    </source>
</evidence>
<proteinExistence type="inferred from homology"/>
<dbReference type="SUPFAM" id="SSF56801">
    <property type="entry name" value="Acetyl-CoA synthetase-like"/>
    <property type="match status" value="1"/>
</dbReference>
<dbReference type="CDD" id="cd06173">
    <property type="entry name" value="MFS_MefA_like"/>
    <property type="match status" value="1"/>
</dbReference>
<dbReference type="Pfam" id="PF07690">
    <property type="entry name" value="MFS_1"/>
    <property type="match status" value="1"/>
</dbReference>
<feature type="transmembrane region" description="Helical" evidence="6">
    <location>
        <begin position="352"/>
        <end position="373"/>
    </location>
</feature>
<dbReference type="InterPro" id="IPR002123">
    <property type="entry name" value="Plipid/glycerol_acylTrfase"/>
</dbReference>
<evidence type="ECO:0000256" key="5">
    <source>
        <dbReference type="ARBA" id="ARBA00023136"/>
    </source>
</evidence>
<dbReference type="SUPFAM" id="SSF103473">
    <property type="entry name" value="MFS general substrate transporter"/>
    <property type="match status" value="1"/>
</dbReference>
<evidence type="ECO:0000256" key="1">
    <source>
        <dbReference type="ARBA" id="ARBA00006432"/>
    </source>
</evidence>